<dbReference type="Proteomes" id="UP001162501">
    <property type="component" value="Chromosome 30"/>
</dbReference>
<evidence type="ECO:0000313" key="2">
    <source>
        <dbReference type="Proteomes" id="UP001162501"/>
    </source>
</evidence>
<proteinExistence type="predicted"/>
<reference evidence="1" key="1">
    <citation type="submission" date="2023-05" db="EMBL/GenBank/DDBJ databases">
        <authorList>
            <consortium name="ELIXIR-Norway"/>
        </authorList>
    </citation>
    <scope>NUCLEOTIDE SEQUENCE</scope>
</reference>
<evidence type="ECO:0000313" key="1">
    <source>
        <dbReference type="EMBL" id="CAI9707543.1"/>
    </source>
</evidence>
<organism evidence="1 2">
    <name type="scientific">Rangifer tarandus platyrhynchus</name>
    <name type="common">Svalbard reindeer</name>
    <dbReference type="NCBI Taxonomy" id="3082113"/>
    <lineage>
        <taxon>Eukaryota</taxon>
        <taxon>Metazoa</taxon>
        <taxon>Chordata</taxon>
        <taxon>Craniata</taxon>
        <taxon>Vertebrata</taxon>
        <taxon>Euteleostomi</taxon>
        <taxon>Mammalia</taxon>
        <taxon>Eutheria</taxon>
        <taxon>Laurasiatheria</taxon>
        <taxon>Artiodactyla</taxon>
        <taxon>Ruminantia</taxon>
        <taxon>Pecora</taxon>
        <taxon>Cervidae</taxon>
        <taxon>Odocoileinae</taxon>
        <taxon>Rangifer</taxon>
    </lineage>
</organism>
<gene>
    <name evidence="1" type="ORF">MRATA1EN3_LOCUS18756</name>
</gene>
<protein>
    <submittedName>
        <fullName evidence="1">Uncharacterized protein</fullName>
    </submittedName>
</protein>
<sequence length="722" mass="75762">MLENRLQVPARTKPGPGPHGTAPGLRLPLVDGAPATWGPGSGAPDWGRGAQRRLAGCPAGNLPAFCMTAGPVPCACLLASRQGGLLGAAAGSEHSRGGGGGPAAALAPWRRCQATVAPEEGQGSGGHPRGLWKRAFAQVVPRGRSSEASPSAGMGTRRAVGCCVCDGVSHARQTLGAAVCACTATSRGQIKGPLLEASISLFVKYSRGAQPLGPLDLGSSPRDRLGCTSWLGEKGAVWIKEIMQAEPVVTYPCSWPSVSVACPFHGPGDSAQMQPHPASSAGGGLVPAWAAVLLMPLPQQVQFKRVQWACAHAQQRLPQSRNIEREQGGMPGECMVRQGGGGFTLRFLQEAIAQDGGRLQQRLRGARCFMQVPRHVRQGFESSASSDNKGRPNAIQSAEGSARPPWNLDKCHPQVTAEDSNVQTHSSHGALSRVGPGPECTVSCVRAATGRPRSPVLADSPLLTPWYSQHKAGDERREPFVSVPAEYELEFLLPDFVPARGCGDRIRDIPVALLTVFKPSSSGTLLERAPEAAVSRQQPKERSHEEIPQELLSSLTLTSELGVGAQNGPPSWTSVDLGQPAQMHRGAEPPAGGQNAVPAVRGALCGDDGHHLLQRACDISLPVLVTGATLSSTQEPLEKSLPLAPTEPPDTVHSVSTILHPHQQGTGLQLSCGPDRIHSPDSSSEPGLVLMTSTSWESGQTVNMGDSQVSAQLLIQGGYCRR</sequence>
<name>A0ACB0F371_RANTA</name>
<accession>A0ACB0F371</accession>
<dbReference type="EMBL" id="OX596114">
    <property type="protein sequence ID" value="CAI9707543.1"/>
    <property type="molecule type" value="Genomic_DNA"/>
</dbReference>